<protein>
    <recommendedName>
        <fullName evidence="2">histidine kinase</fullName>
        <ecNumber evidence="2">2.7.13.3</ecNumber>
    </recommendedName>
</protein>
<evidence type="ECO:0000256" key="4">
    <source>
        <dbReference type="ARBA" id="ARBA00022679"/>
    </source>
</evidence>
<comment type="catalytic activity">
    <reaction evidence="1">
        <text>ATP + protein L-histidine = ADP + protein N-phospho-L-histidine.</text>
        <dbReference type="EC" id="2.7.13.3"/>
    </reaction>
</comment>
<dbReference type="Pfam" id="PF00989">
    <property type="entry name" value="PAS"/>
    <property type="match status" value="1"/>
</dbReference>
<evidence type="ECO:0000259" key="9">
    <source>
        <dbReference type="PROSITE" id="PS50113"/>
    </source>
</evidence>
<dbReference type="InterPro" id="IPR000014">
    <property type="entry name" value="PAS"/>
</dbReference>
<dbReference type="EC" id="2.7.13.3" evidence="2"/>
<reference evidence="10" key="1">
    <citation type="submission" date="2020-07" db="EMBL/GenBank/DDBJ databases">
        <title>Huge and variable diversity of episymbiotic CPR bacteria and DPANN archaea in groundwater ecosystems.</title>
        <authorList>
            <person name="He C.Y."/>
            <person name="Keren R."/>
            <person name="Whittaker M."/>
            <person name="Farag I.F."/>
            <person name="Doudna J."/>
            <person name="Cate J.H.D."/>
            <person name="Banfield J.F."/>
        </authorList>
    </citation>
    <scope>NUCLEOTIDE SEQUENCE</scope>
    <source>
        <strain evidence="10">NC_groundwater_1664_Pr3_B-0.1um_52_9</strain>
    </source>
</reference>
<evidence type="ECO:0000256" key="3">
    <source>
        <dbReference type="ARBA" id="ARBA00022553"/>
    </source>
</evidence>
<evidence type="ECO:0000256" key="2">
    <source>
        <dbReference type="ARBA" id="ARBA00012438"/>
    </source>
</evidence>
<dbReference type="PANTHER" id="PTHR43304">
    <property type="entry name" value="PHYTOCHROME-LIKE PROTEIN CPH1"/>
    <property type="match status" value="1"/>
</dbReference>
<dbReference type="InterPro" id="IPR036097">
    <property type="entry name" value="HisK_dim/P_sf"/>
</dbReference>
<dbReference type="PANTHER" id="PTHR43304:SF1">
    <property type="entry name" value="PAC DOMAIN-CONTAINING PROTEIN"/>
    <property type="match status" value="1"/>
</dbReference>
<evidence type="ECO:0000313" key="10">
    <source>
        <dbReference type="EMBL" id="MBI5251721.1"/>
    </source>
</evidence>
<dbReference type="InterPro" id="IPR052162">
    <property type="entry name" value="Sensor_kinase/Photoreceptor"/>
</dbReference>
<feature type="domain" description="PAS" evidence="8">
    <location>
        <begin position="578"/>
        <end position="623"/>
    </location>
</feature>
<feature type="domain" description="PAC" evidence="9">
    <location>
        <begin position="778"/>
        <end position="829"/>
    </location>
</feature>
<dbReference type="GO" id="GO:0000155">
    <property type="term" value="F:phosphorelay sensor kinase activity"/>
    <property type="evidence" value="ECO:0007669"/>
    <property type="project" value="InterPro"/>
</dbReference>
<evidence type="ECO:0000259" key="7">
    <source>
        <dbReference type="PROSITE" id="PS50109"/>
    </source>
</evidence>
<dbReference type="SMART" id="SM00388">
    <property type="entry name" value="HisKA"/>
    <property type="match status" value="1"/>
</dbReference>
<dbReference type="CDD" id="cd00130">
    <property type="entry name" value="PAS"/>
    <property type="match status" value="6"/>
</dbReference>
<dbReference type="GO" id="GO:0006355">
    <property type="term" value="P:regulation of DNA-templated transcription"/>
    <property type="evidence" value="ECO:0007669"/>
    <property type="project" value="InterPro"/>
</dbReference>
<evidence type="ECO:0000313" key="11">
    <source>
        <dbReference type="Proteomes" id="UP000807825"/>
    </source>
</evidence>
<dbReference type="InterPro" id="IPR000700">
    <property type="entry name" value="PAS-assoc_C"/>
</dbReference>
<feature type="domain" description="PAC" evidence="9">
    <location>
        <begin position="651"/>
        <end position="703"/>
    </location>
</feature>
<dbReference type="InterPro" id="IPR035965">
    <property type="entry name" value="PAS-like_dom_sf"/>
</dbReference>
<keyword evidence="3" id="KW-0597">Phosphoprotein</keyword>
<organism evidence="10 11">
    <name type="scientific">Desulfomonile tiedjei</name>
    <dbReference type="NCBI Taxonomy" id="2358"/>
    <lineage>
        <taxon>Bacteria</taxon>
        <taxon>Pseudomonadati</taxon>
        <taxon>Thermodesulfobacteriota</taxon>
        <taxon>Desulfomonilia</taxon>
        <taxon>Desulfomonilales</taxon>
        <taxon>Desulfomonilaceae</taxon>
        <taxon>Desulfomonile</taxon>
    </lineage>
</organism>
<dbReference type="Proteomes" id="UP000807825">
    <property type="component" value="Unassembled WGS sequence"/>
</dbReference>
<dbReference type="EMBL" id="JACRDE010000513">
    <property type="protein sequence ID" value="MBI5251721.1"/>
    <property type="molecule type" value="Genomic_DNA"/>
</dbReference>
<feature type="domain" description="PAC" evidence="9">
    <location>
        <begin position="897"/>
        <end position="951"/>
    </location>
</feature>
<evidence type="ECO:0000256" key="1">
    <source>
        <dbReference type="ARBA" id="ARBA00000085"/>
    </source>
</evidence>
<dbReference type="PROSITE" id="PS50112">
    <property type="entry name" value="PAS"/>
    <property type="match status" value="3"/>
</dbReference>
<evidence type="ECO:0000256" key="6">
    <source>
        <dbReference type="SAM" id="Coils"/>
    </source>
</evidence>
<evidence type="ECO:0000256" key="5">
    <source>
        <dbReference type="ARBA" id="ARBA00022777"/>
    </source>
</evidence>
<dbReference type="SUPFAM" id="SSF55785">
    <property type="entry name" value="PYP-like sensor domain (PAS domain)"/>
    <property type="match status" value="7"/>
</dbReference>
<dbReference type="NCBIfam" id="TIGR00229">
    <property type="entry name" value="sensory_box"/>
    <property type="match status" value="7"/>
</dbReference>
<dbReference type="PROSITE" id="PS50113">
    <property type="entry name" value="PAC"/>
    <property type="match status" value="5"/>
</dbReference>
<dbReference type="Pfam" id="PF13426">
    <property type="entry name" value="PAS_9"/>
    <property type="match status" value="3"/>
</dbReference>
<dbReference type="Gene3D" id="3.30.565.10">
    <property type="entry name" value="Histidine kinase-like ATPase, C-terminal domain"/>
    <property type="match status" value="1"/>
</dbReference>
<dbReference type="InterPro" id="IPR013767">
    <property type="entry name" value="PAS_fold"/>
</dbReference>
<dbReference type="Gene3D" id="1.10.287.130">
    <property type="match status" value="1"/>
</dbReference>
<dbReference type="InterPro" id="IPR036890">
    <property type="entry name" value="HATPase_C_sf"/>
</dbReference>
<dbReference type="SMART" id="SM00091">
    <property type="entry name" value="PAS"/>
    <property type="match status" value="7"/>
</dbReference>
<evidence type="ECO:0000259" key="8">
    <source>
        <dbReference type="PROSITE" id="PS50112"/>
    </source>
</evidence>
<dbReference type="InterPro" id="IPR003661">
    <property type="entry name" value="HisK_dim/P_dom"/>
</dbReference>
<feature type="domain" description="PAS" evidence="8">
    <location>
        <begin position="826"/>
        <end position="869"/>
    </location>
</feature>
<comment type="caution">
    <text evidence="10">The sequence shown here is derived from an EMBL/GenBank/DDBJ whole genome shotgun (WGS) entry which is preliminary data.</text>
</comment>
<dbReference type="Pfam" id="PF08448">
    <property type="entry name" value="PAS_4"/>
    <property type="match status" value="3"/>
</dbReference>
<keyword evidence="5" id="KW-0418">Kinase</keyword>
<feature type="domain" description="Histidine kinase" evidence="7">
    <location>
        <begin position="964"/>
        <end position="1130"/>
    </location>
</feature>
<feature type="non-terminal residue" evidence="10">
    <location>
        <position position="1130"/>
    </location>
</feature>
<dbReference type="InterPro" id="IPR005467">
    <property type="entry name" value="His_kinase_dom"/>
</dbReference>
<dbReference type="InterPro" id="IPR001610">
    <property type="entry name" value="PAC"/>
</dbReference>
<gene>
    <name evidence="10" type="ORF">HY912_19690</name>
</gene>
<dbReference type="PROSITE" id="PS50109">
    <property type="entry name" value="HIS_KIN"/>
    <property type="match status" value="1"/>
</dbReference>
<accession>A0A9D6V439</accession>
<proteinExistence type="predicted"/>
<feature type="coiled-coil region" evidence="6">
    <location>
        <begin position="8"/>
        <end position="42"/>
    </location>
</feature>
<keyword evidence="6" id="KW-0175">Coiled coil</keyword>
<feature type="domain" description="PAC" evidence="9">
    <location>
        <begin position="527"/>
        <end position="577"/>
    </location>
</feature>
<dbReference type="SUPFAM" id="SSF47384">
    <property type="entry name" value="Homodimeric domain of signal transducing histidine kinase"/>
    <property type="match status" value="1"/>
</dbReference>
<dbReference type="Gene3D" id="3.30.450.20">
    <property type="entry name" value="PAS domain"/>
    <property type="match status" value="7"/>
</dbReference>
<feature type="domain" description="PAS" evidence="8">
    <location>
        <begin position="473"/>
        <end position="523"/>
    </location>
</feature>
<sequence length="1130" mass="128006">MEDRPETTDQILSKLERLIARVAELEASEAEWRRAAEKFEAKARLMQSTIDSFPVLMSYVDSEQRYRFCSRTYEDWFGVPFGEIEGKSAREVLGESIYQTIRPHLESAISGNPVSYEFEWKFGDDKTREVRVNYVPHWEHDRIEGIAILVQDETERKAAARRLAEANEFNEKVLATSPLGITTFRSDGQCVLANEAIGAIIGATREQVLSQNFRELESWKKSGLLDEAEEVMSTGVQKRIDVHIFTAFGKDIWMNCRLNRFTSGNEHHLLMMVEDATEQRRAQDELCYAHEKLEQRVADRTRELISANKQLWDEISERKKIEEALRTSETMLKTILSTSPIGIGLAENRVMRWANEAWMKMFGFQHEQEFVGLDARIVYPSDEEYELVGRLQSESLETDRIISADATFRRTDGSIFDGNIRLKAFGTSESIRGTIAVISDISERKVAEQALKESERRYRALADNSLTGICVHNGRILLYVNDRFAETLGYSVGELIGKSPFEIISPEERDLVEARTNARLSGKDIPSQYEMRVVAKNGDVRCLDAWSTVIENNGGRAILVNMVDVTERKEFEKALRESEEKYRLLIENSPVGILSVTTDGEIMDVNKKLLEILGSPSAEATRKLNMLTFPLLVKAGISALVRRCMEEGHQISSELPYTTKWGKSLFLRVLLTPILDSTGNVTGCQAVMEDFTARRQAELSLAESEKKLRAIVEHSTNLFYSHTPDHILTYMSPQTRQFLDCEPWEAMTYWTDLISDNPVNAKGVEYTNRAITTGQVQPPYELELIGKTGRKIWVEVHESPVVVNGKTVAMVGSLTDITRRKRSESARRRLEAAVEQTAEAIVITDPKGIIQYVNPAFERISGSKRENVVRDKTSFLEDYQDDPAFCEQFLEILASGKNWSGRLSRTRSDDTTYQEDVTISPVRDGQGKIINYVAIKRDMSQEVALQQQLLQAQKMEAIGVLAGGIAHDFNNLLQVTLGFSELLLADKKETDSEYPDIQKIIQAAHNGADLVQRLLTFSRKVEPNIRPVKLNQRIKQLEKILGRTIPKMINIQLSLADDLATINADPTQMEQIIMNLAINARDAMPEGGELGLKTRNITLDEEFFRKHAGMKPGRFVLLEISDTGHGMDQD</sequence>
<feature type="domain" description="PAC" evidence="9">
    <location>
        <begin position="402"/>
        <end position="453"/>
    </location>
</feature>
<keyword evidence="4" id="KW-0808">Transferase</keyword>
<dbReference type="SUPFAM" id="SSF55874">
    <property type="entry name" value="ATPase domain of HSP90 chaperone/DNA topoisomerase II/histidine kinase"/>
    <property type="match status" value="1"/>
</dbReference>
<name>A0A9D6V439_9BACT</name>
<dbReference type="AlphaFoldDB" id="A0A9D6V439"/>
<dbReference type="InterPro" id="IPR013656">
    <property type="entry name" value="PAS_4"/>
</dbReference>
<dbReference type="SMART" id="SM00086">
    <property type="entry name" value="PAC"/>
    <property type="match status" value="6"/>
</dbReference>
<dbReference type="CDD" id="cd00082">
    <property type="entry name" value="HisKA"/>
    <property type="match status" value="1"/>
</dbReference>